<dbReference type="Gene3D" id="3.40.50.1980">
    <property type="entry name" value="Nitrogenase molybdenum iron protein domain"/>
    <property type="match status" value="2"/>
</dbReference>
<dbReference type="PANTHER" id="PTHR30532">
    <property type="entry name" value="IRON III DICITRATE-BINDING PERIPLASMIC PROTEIN"/>
    <property type="match status" value="1"/>
</dbReference>
<dbReference type="PRINTS" id="PR01715">
    <property type="entry name" value="FERRIBNDNGPP"/>
</dbReference>
<gene>
    <name evidence="7" type="ORF">GXW71_24810</name>
</gene>
<dbReference type="PROSITE" id="PS50983">
    <property type="entry name" value="FE_B12_PBP"/>
    <property type="match status" value="1"/>
</dbReference>
<dbReference type="PANTHER" id="PTHR30532:SF1">
    <property type="entry name" value="IRON(3+)-HYDROXAMATE-BINDING PROTEIN FHUD"/>
    <property type="match status" value="1"/>
</dbReference>
<evidence type="ECO:0000256" key="1">
    <source>
        <dbReference type="ARBA" id="ARBA00004196"/>
    </source>
</evidence>
<evidence type="ECO:0000256" key="4">
    <source>
        <dbReference type="ARBA" id="ARBA00022496"/>
    </source>
</evidence>
<comment type="similarity">
    <text evidence="2">Belongs to the bacterial solute-binding protein 8 family.</text>
</comment>
<evidence type="ECO:0000256" key="2">
    <source>
        <dbReference type="ARBA" id="ARBA00008814"/>
    </source>
</evidence>
<proteinExistence type="inferred from homology"/>
<evidence type="ECO:0000313" key="7">
    <source>
        <dbReference type="EMBL" id="MBR0667601.1"/>
    </source>
</evidence>
<sequence length="272" mass="28877">MAPAFAAGPPQRIAAVGWPAAQALLALGVPPLGVTEIRRYEQLVIEPALPSSTLELGLRFEPNLEQLQALAPDLILADASAGGILPRLRQIAPVSLYAWRGPQGVALPQARTGLRMLAGAIGRDAAGEACLAELDATLARARDQLRPISGRHVFLVAEVLQQRMLMLGGGSLFQSVLDAIGLRNAWTGPTSAFGHALVSLDELAAAPDARLILTGRQGRDWQDLAGDPILRHLPFVREGRVTVLPATLFYGGVPSATRLAQLLMQHLDITSV</sequence>
<dbReference type="InterPro" id="IPR051313">
    <property type="entry name" value="Bact_iron-sidero_bind"/>
</dbReference>
<comment type="caution">
    <text evidence="7">The sequence shown here is derived from an EMBL/GenBank/DDBJ whole genome shotgun (WGS) entry which is preliminary data.</text>
</comment>
<comment type="subcellular location">
    <subcellularLocation>
        <location evidence="1">Cell envelope</location>
    </subcellularLocation>
</comment>
<dbReference type="Proteomes" id="UP001196870">
    <property type="component" value="Unassembled WGS sequence"/>
</dbReference>
<protein>
    <submittedName>
        <fullName evidence="7">ABC transporter substrate-binding protein</fullName>
    </submittedName>
</protein>
<evidence type="ECO:0000256" key="3">
    <source>
        <dbReference type="ARBA" id="ARBA00022448"/>
    </source>
</evidence>
<dbReference type="SUPFAM" id="SSF53807">
    <property type="entry name" value="Helical backbone' metal receptor"/>
    <property type="match status" value="1"/>
</dbReference>
<dbReference type="InterPro" id="IPR002491">
    <property type="entry name" value="ABC_transptr_periplasmic_BD"/>
</dbReference>
<evidence type="ECO:0000256" key="5">
    <source>
        <dbReference type="ARBA" id="ARBA00022729"/>
    </source>
</evidence>
<keyword evidence="4" id="KW-0410">Iron transport</keyword>
<dbReference type="CDD" id="cd01146">
    <property type="entry name" value="FhuD"/>
    <property type="match status" value="1"/>
</dbReference>
<dbReference type="EMBL" id="JAAGBB010000037">
    <property type="protein sequence ID" value="MBR0667601.1"/>
    <property type="molecule type" value="Genomic_DNA"/>
</dbReference>
<evidence type="ECO:0000313" key="8">
    <source>
        <dbReference type="Proteomes" id="UP001196870"/>
    </source>
</evidence>
<keyword evidence="8" id="KW-1185">Reference proteome</keyword>
<feature type="domain" description="Fe/B12 periplasmic-binding" evidence="6">
    <location>
        <begin position="12"/>
        <end position="271"/>
    </location>
</feature>
<name>A0ABS5F519_9PROT</name>
<reference evidence="8" key="1">
    <citation type="journal article" date="2021" name="Syst. Appl. Microbiol.">
        <title>Roseomonas hellenica sp. nov., isolated from roots of wild-growing Alkanna tinctoria.</title>
        <authorList>
            <person name="Rat A."/>
            <person name="Naranjo H.D."/>
            <person name="Lebbe L."/>
            <person name="Cnockaert M."/>
            <person name="Krigas N."/>
            <person name="Grigoriadou K."/>
            <person name="Maloupa E."/>
            <person name="Willems A."/>
        </authorList>
    </citation>
    <scope>NUCLEOTIDE SEQUENCE [LARGE SCALE GENOMIC DNA]</scope>
    <source>
        <strain evidence="8">LMG 31523</strain>
    </source>
</reference>
<keyword evidence="3" id="KW-0813">Transport</keyword>
<dbReference type="Pfam" id="PF01497">
    <property type="entry name" value="Peripla_BP_2"/>
    <property type="match status" value="1"/>
</dbReference>
<dbReference type="RefSeq" id="WP_211855378.1">
    <property type="nucleotide sequence ID" value="NZ_JAAGBB010000037.1"/>
</dbReference>
<evidence type="ECO:0000259" key="6">
    <source>
        <dbReference type="PROSITE" id="PS50983"/>
    </source>
</evidence>
<keyword evidence="4" id="KW-0408">Iron</keyword>
<accession>A0ABS5F519</accession>
<keyword evidence="5" id="KW-0732">Signal</keyword>
<organism evidence="7 8">
    <name type="scientific">Plastoroseomonas hellenica</name>
    <dbReference type="NCBI Taxonomy" id="2687306"/>
    <lineage>
        <taxon>Bacteria</taxon>
        <taxon>Pseudomonadati</taxon>
        <taxon>Pseudomonadota</taxon>
        <taxon>Alphaproteobacteria</taxon>
        <taxon>Acetobacterales</taxon>
        <taxon>Acetobacteraceae</taxon>
        <taxon>Plastoroseomonas</taxon>
    </lineage>
</organism>
<keyword evidence="4" id="KW-0406">Ion transport</keyword>